<comment type="caution">
    <text evidence="2">The sequence shown here is derived from an EMBL/GenBank/DDBJ whole genome shotgun (WGS) entry which is preliminary data.</text>
</comment>
<sequence length="624" mass="69952">MVRNHLKHKVAGCFAAAALTWALWKPIAFAAPRSDLETLKREEVRDEDDASERDFSKMKGIGMLHEVIGEYALPKPIVLSPHGEARVREDLGVNVTLVGEDAFRVAPQHWSKYRPFGPVEEMYLRDMHGQTVSPADNPGVRVEPDLVSPDEEEQIMQELVEMASNFGYDFAAEDGAAAQSWRMTGRDEGKAGLPLAPWGWGKDFDEGKLPSGLQGVVKKLKSLAGYPLGPLRDVTVNIRSSEDYQMVPHIDPLQDGPNSFVLSLLSSAVVTFSPIASLRHDAERCNDDEQYAQHSYTDDDIDCLVPRRAVYHFGGNARYLWTHAVRGTWFLLTWCKQRKLAQRENAIAKIFAEVKALNKAITMVVSDASSSSFSRRNLSKYLLQRGLSPSENLLQDAQALLSLLQDDAKHKDVSNGSSSPGPRAMAHALKPAVIDPQRLQDLFPEIKASYVQQPLDYGRNSRYGDNWRISCYMVVMENWKPKIMPHEPMLKCLGDIMHECVRSFETHWYCTLKGFKQGSKPFSVMNAFVTKYRPLHGEDELQKHIDGANVDGSAILALPTDEPFEGGALHVWDGKPKQELVYKMAPGDCMFMDTKIWHQAKPITSGTRWALVLFLKSEKPTSAD</sequence>
<dbReference type="PROSITE" id="PS51471">
    <property type="entry name" value="FE2OG_OXY"/>
    <property type="match status" value="1"/>
</dbReference>
<name>A0ABP0I5F9_9DINO</name>
<dbReference type="Proteomes" id="UP001642464">
    <property type="component" value="Unassembled WGS sequence"/>
</dbReference>
<accession>A0ABP0I5F9</accession>
<dbReference type="Pfam" id="PF13640">
    <property type="entry name" value="2OG-FeII_Oxy_3"/>
    <property type="match status" value="1"/>
</dbReference>
<evidence type="ECO:0000259" key="1">
    <source>
        <dbReference type="PROSITE" id="PS51471"/>
    </source>
</evidence>
<evidence type="ECO:0000313" key="2">
    <source>
        <dbReference type="EMBL" id="CAK8996534.1"/>
    </source>
</evidence>
<feature type="domain" description="Fe2OG dioxygenase" evidence="1">
    <location>
        <begin position="520"/>
        <end position="617"/>
    </location>
</feature>
<dbReference type="InterPro" id="IPR037151">
    <property type="entry name" value="AlkB-like_sf"/>
</dbReference>
<evidence type="ECO:0000313" key="3">
    <source>
        <dbReference type="Proteomes" id="UP001642464"/>
    </source>
</evidence>
<gene>
    <name evidence="2" type="ORF">SCF082_LOCUS4832</name>
</gene>
<proteinExistence type="predicted"/>
<dbReference type="InterPro" id="IPR005123">
    <property type="entry name" value="Oxoglu/Fe-dep_dioxygenase_dom"/>
</dbReference>
<protein>
    <submittedName>
        <fullName evidence="2">6</fullName>
    </submittedName>
</protein>
<dbReference type="Gene3D" id="2.60.120.620">
    <property type="entry name" value="q2cbj1_9rhob like domain"/>
    <property type="match status" value="1"/>
</dbReference>
<dbReference type="Gene3D" id="2.60.120.590">
    <property type="entry name" value="Alpha-ketoglutarate-dependent dioxygenase AlkB-like"/>
    <property type="match status" value="1"/>
</dbReference>
<organism evidence="2 3">
    <name type="scientific">Durusdinium trenchii</name>
    <dbReference type="NCBI Taxonomy" id="1381693"/>
    <lineage>
        <taxon>Eukaryota</taxon>
        <taxon>Sar</taxon>
        <taxon>Alveolata</taxon>
        <taxon>Dinophyceae</taxon>
        <taxon>Suessiales</taxon>
        <taxon>Symbiodiniaceae</taxon>
        <taxon>Durusdinium</taxon>
    </lineage>
</organism>
<dbReference type="SUPFAM" id="SSF51197">
    <property type="entry name" value="Clavaminate synthase-like"/>
    <property type="match status" value="2"/>
</dbReference>
<dbReference type="InterPro" id="IPR044862">
    <property type="entry name" value="Pro_4_hyd_alph_FE2OG_OXY"/>
</dbReference>
<dbReference type="EMBL" id="CAXAMM010002547">
    <property type="protein sequence ID" value="CAK8996534.1"/>
    <property type="molecule type" value="Genomic_DNA"/>
</dbReference>
<reference evidence="2 3" key="1">
    <citation type="submission" date="2024-02" db="EMBL/GenBank/DDBJ databases">
        <authorList>
            <person name="Chen Y."/>
            <person name="Shah S."/>
            <person name="Dougan E. K."/>
            <person name="Thang M."/>
            <person name="Chan C."/>
        </authorList>
    </citation>
    <scope>NUCLEOTIDE SEQUENCE [LARGE SCALE GENOMIC DNA]</scope>
</reference>
<keyword evidence="3" id="KW-1185">Reference proteome</keyword>